<reference evidence="2" key="1">
    <citation type="journal article" date="2020" name="Stud. Mycol.">
        <title>101 Dothideomycetes genomes: a test case for predicting lifestyles and emergence of pathogens.</title>
        <authorList>
            <person name="Haridas S."/>
            <person name="Albert R."/>
            <person name="Binder M."/>
            <person name="Bloem J."/>
            <person name="Labutti K."/>
            <person name="Salamov A."/>
            <person name="Andreopoulos B."/>
            <person name="Baker S."/>
            <person name="Barry K."/>
            <person name="Bills G."/>
            <person name="Bluhm B."/>
            <person name="Cannon C."/>
            <person name="Castanera R."/>
            <person name="Culley D."/>
            <person name="Daum C."/>
            <person name="Ezra D."/>
            <person name="Gonzalez J."/>
            <person name="Henrissat B."/>
            <person name="Kuo A."/>
            <person name="Liang C."/>
            <person name="Lipzen A."/>
            <person name="Lutzoni F."/>
            <person name="Magnuson J."/>
            <person name="Mondo S."/>
            <person name="Nolan M."/>
            <person name="Ohm R."/>
            <person name="Pangilinan J."/>
            <person name="Park H.-J."/>
            <person name="Ramirez L."/>
            <person name="Alfaro M."/>
            <person name="Sun H."/>
            <person name="Tritt A."/>
            <person name="Yoshinaga Y."/>
            <person name="Zwiers L.-H."/>
            <person name="Turgeon B."/>
            <person name="Goodwin S."/>
            <person name="Spatafora J."/>
            <person name="Crous P."/>
            <person name="Grigoriev I."/>
        </authorList>
    </citation>
    <scope>NUCLEOTIDE SEQUENCE</scope>
    <source>
        <strain evidence="2">CBS 262.69</strain>
    </source>
</reference>
<dbReference type="EMBL" id="ML996702">
    <property type="protein sequence ID" value="KAF2397856.1"/>
    <property type="molecule type" value="Genomic_DNA"/>
</dbReference>
<protein>
    <submittedName>
        <fullName evidence="2">Uncharacterized protein</fullName>
    </submittedName>
</protein>
<sequence>MPPAKRIPTRGRFHASSSLSRPSSPVAENHQQKANSPTSSQRLHNRVDLRA</sequence>
<proteinExistence type="predicted"/>
<accession>A0A6G1HPQ8</accession>
<evidence type="ECO:0000313" key="3">
    <source>
        <dbReference type="Proteomes" id="UP000799640"/>
    </source>
</evidence>
<feature type="region of interest" description="Disordered" evidence="1">
    <location>
        <begin position="1"/>
        <end position="51"/>
    </location>
</feature>
<evidence type="ECO:0000256" key="1">
    <source>
        <dbReference type="SAM" id="MobiDB-lite"/>
    </source>
</evidence>
<feature type="compositionally biased region" description="Low complexity" evidence="1">
    <location>
        <begin position="16"/>
        <end position="25"/>
    </location>
</feature>
<name>A0A6G1HPQ8_9PEZI</name>
<dbReference type="Proteomes" id="UP000799640">
    <property type="component" value="Unassembled WGS sequence"/>
</dbReference>
<keyword evidence="3" id="KW-1185">Reference proteome</keyword>
<gene>
    <name evidence="2" type="ORF">EJ06DRAFT_532851</name>
</gene>
<organism evidence="2 3">
    <name type="scientific">Trichodelitschia bisporula</name>
    <dbReference type="NCBI Taxonomy" id="703511"/>
    <lineage>
        <taxon>Eukaryota</taxon>
        <taxon>Fungi</taxon>
        <taxon>Dikarya</taxon>
        <taxon>Ascomycota</taxon>
        <taxon>Pezizomycotina</taxon>
        <taxon>Dothideomycetes</taxon>
        <taxon>Dothideomycetes incertae sedis</taxon>
        <taxon>Phaeotrichales</taxon>
        <taxon>Phaeotrichaceae</taxon>
        <taxon>Trichodelitschia</taxon>
    </lineage>
</organism>
<feature type="compositionally biased region" description="Polar residues" evidence="1">
    <location>
        <begin position="32"/>
        <end position="42"/>
    </location>
</feature>
<evidence type="ECO:0000313" key="2">
    <source>
        <dbReference type="EMBL" id="KAF2397856.1"/>
    </source>
</evidence>
<dbReference type="AlphaFoldDB" id="A0A6G1HPQ8"/>